<dbReference type="Proteomes" id="UP000015354">
    <property type="component" value="Unassembled WGS sequence"/>
</dbReference>
<name>S9URC3_9TRYP</name>
<evidence type="ECO:0000313" key="1">
    <source>
        <dbReference type="EMBL" id="EPY17111.1"/>
    </source>
</evidence>
<dbReference type="OrthoDB" id="270821at2759"/>
<comment type="caution">
    <text evidence="1">The sequence shown here is derived from an EMBL/GenBank/DDBJ whole genome shotgun (WGS) entry which is preliminary data.</text>
</comment>
<gene>
    <name evidence="1" type="ORF">STCU_10818</name>
</gene>
<proteinExistence type="predicted"/>
<keyword evidence="2" id="KW-1185">Reference proteome</keyword>
<evidence type="ECO:0000313" key="2">
    <source>
        <dbReference type="Proteomes" id="UP000015354"/>
    </source>
</evidence>
<accession>S9URC3</accession>
<organism evidence="1 2">
    <name type="scientific">Strigomonas culicis</name>
    <dbReference type="NCBI Taxonomy" id="28005"/>
    <lineage>
        <taxon>Eukaryota</taxon>
        <taxon>Discoba</taxon>
        <taxon>Euglenozoa</taxon>
        <taxon>Kinetoplastea</taxon>
        <taxon>Metakinetoplastina</taxon>
        <taxon>Trypanosomatida</taxon>
        <taxon>Trypanosomatidae</taxon>
        <taxon>Strigomonadinae</taxon>
        <taxon>Strigomonas</taxon>
    </lineage>
</organism>
<reference evidence="1 2" key="1">
    <citation type="journal article" date="2013" name="PLoS ONE">
        <title>Predicting the Proteins of Angomonas deanei, Strigomonas culicis and Their Respective Endosymbionts Reveals New Aspects of the Trypanosomatidae Family.</title>
        <authorList>
            <person name="Motta M.C."/>
            <person name="Martins A.C."/>
            <person name="de Souza S.S."/>
            <person name="Catta-Preta C.M."/>
            <person name="Silva R."/>
            <person name="Klein C.C."/>
            <person name="de Almeida L.G."/>
            <person name="de Lima Cunha O."/>
            <person name="Ciapina L.P."/>
            <person name="Brocchi M."/>
            <person name="Colabardini A.C."/>
            <person name="de Araujo Lima B."/>
            <person name="Machado C.R."/>
            <person name="de Almeida Soares C.M."/>
            <person name="Probst C.M."/>
            <person name="de Menezes C.B."/>
            <person name="Thompson C.E."/>
            <person name="Bartholomeu D.C."/>
            <person name="Gradia D.F."/>
            <person name="Pavoni D.P."/>
            <person name="Grisard E.C."/>
            <person name="Fantinatti-Garboggini F."/>
            <person name="Marchini F.K."/>
            <person name="Rodrigues-Luiz G.F."/>
            <person name="Wagner G."/>
            <person name="Goldman G.H."/>
            <person name="Fietto J.L."/>
            <person name="Elias M.C."/>
            <person name="Goldman M.H."/>
            <person name="Sagot M.F."/>
            <person name="Pereira M."/>
            <person name="Stoco P.H."/>
            <person name="de Mendonca-Neto R.P."/>
            <person name="Teixeira S.M."/>
            <person name="Maciel T.E."/>
            <person name="de Oliveira Mendes T.A."/>
            <person name="Urmenyi T.P."/>
            <person name="de Souza W."/>
            <person name="Schenkman S."/>
            <person name="de Vasconcelos A.T."/>
        </authorList>
    </citation>
    <scope>NUCLEOTIDE SEQUENCE [LARGE SCALE GENOMIC DNA]</scope>
</reference>
<protein>
    <submittedName>
        <fullName evidence="1">Uncharacterized protein</fullName>
    </submittedName>
</protein>
<dbReference type="AlphaFoldDB" id="S9URC3"/>
<sequence length="73" mass="8516">MSTTIKELNDRLTKQPYMAGYTPSVEDERIFKDIFGDNINTIQWVARMASYYPVERLNMPSGEKNTESDSYEK</sequence>
<dbReference type="EMBL" id="ATMH01010668">
    <property type="protein sequence ID" value="EPY17111.1"/>
    <property type="molecule type" value="Genomic_DNA"/>
</dbReference>